<keyword evidence="2" id="KW-1185">Reference proteome</keyword>
<dbReference type="Proteomes" id="UP001054252">
    <property type="component" value="Unassembled WGS sequence"/>
</dbReference>
<dbReference type="AlphaFoldDB" id="A0AAV5JLN9"/>
<protein>
    <submittedName>
        <fullName evidence="1">Uncharacterized protein</fullName>
    </submittedName>
</protein>
<comment type="caution">
    <text evidence="1">The sequence shown here is derived from an EMBL/GenBank/DDBJ whole genome shotgun (WGS) entry which is preliminary data.</text>
</comment>
<dbReference type="GO" id="GO:0008270">
    <property type="term" value="F:zinc ion binding"/>
    <property type="evidence" value="ECO:0007669"/>
    <property type="project" value="InterPro"/>
</dbReference>
<organism evidence="1 2">
    <name type="scientific">Rubroshorea leprosula</name>
    <dbReference type="NCBI Taxonomy" id="152421"/>
    <lineage>
        <taxon>Eukaryota</taxon>
        <taxon>Viridiplantae</taxon>
        <taxon>Streptophyta</taxon>
        <taxon>Embryophyta</taxon>
        <taxon>Tracheophyta</taxon>
        <taxon>Spermatophyta</taxon>
        <taxon>Magnoliopsida</taxon>
        <taxon>eudicotyledons</taxon>
        <taxon>Gunneridae</taxon>
        <taxon>Pentapetalae</taxon>
        <taxon>rosids</taxon>
        <taxon>malvids</taxon>
        <taxon>Malvales</taxon>
        <taxon>Dipterocarpaceae</taxon>
        <taxon>Rubroshorea</taxon>
    </lineage>
</organism>
<evidence type="ECO:0000313" key="2">
    <source>
        <dbReference type="Proteomes" id="UP001054252"/>
    </source>
</evidence>
<dbReference type="EMBL" id="BPVZ01000038">
    <property type="protein sequence ID" value="GKV13393.1"/>
    <property type="molecule type" value="Genomic_DNA"/>
</dbReference>
<dbReference type="SUPFAM" id="SSF57756">
    <property type="entry name" value="Retrovirus zinc finger-like domains"/>
    <property type="match status" value="1"/>
</dbReference>
<dbReference type="InterPro" id="IPR036875">
    <property type="entry name" value="Znf_CCHC_sf"/>
</dbReference>
<sequence length="35" mass="4149">MKPDERCFICKAKDYIAKNCPQKAQWEKNKFCSVP</sequence>
<proteinExistence type="predicted"/>
<dbReference type="GO" id="GO:0003676">
    <property type="term" value="F:nucleic acid binding"/>
    <property type="evidence" value="ECO:0007669"/>
    <property type="project" value="InterPro"/>
</dbReference>
<name>A0AAV5JLN9_9ROSI</name>
<reference evidence="1 2" key="1">
    <citation type="journal article" date="2021" name="Commun. Biol.">
        <title>The genome of Shorea leprosula (Dipterocarpaceae) highlights the ecological relevance of drought in aseasonal tropical rainforests.</title>
        <authorList>
            <person name="Ng K.K.S."/>
            <person name="Kobayashi M.J."/>
            <person name="Fawcett J.A."/>
            <person name="Hatakeyama M."/>
            <person name="Paape T."/>
            <person name="Ng C.H."/>
            <person name="Ang C.C."/>
            <person name="Tnah L.H."/>
            <person name="Lee C.T."/>
            <person name="Nishiyama T."/>
            <person name="Sese J."/>
            <person name="O'Brien M.J."/>
            <person name="Copetti D."/>
            <person name="Mohd Noor M.I."/>
            <person name="Ong R.C."/>
            <person name="Putra M."/>
            <person name="Sireger I.Z."/>
            <person name="Indrioko S."/>
            <person name="Kosugi Y."/>
            <person name="Izuno A."/>
            <person name="Isagi Y."/>
            <person name="Lee S.L."/>
            <person name="Shimizu K.K."/>
        </authorList>
    </citation>
    <scope>NUCLEOTIDE SEQUENCE [LARGE SCALE GENOMIC DNA]</scope>
    <source>
        <strain evidence="1">214</strain>
    </source>
</reference>
<evidence type="ECO:0000313" key="1">
    <source>
        <dbReference type="EMBL" id="GKV13393.1"/>
    </source>
</evidence>
<dbReference type="Gene3D" id="4.10.60.10">
    <property type="entry name" value="Zinc finger, CCHC-type"/>
    <property type="match status" value="1"/>
</dbReference>
<gene>
    <name evidence="1" type="ORF">SLEP1_g24403</name>
</gene>
<accession>A0AAV5JLN9</accession>